<evidence type="ECO:0000313" key="6">
    <source>
        <dbReference type="EMBL" id="KAH3671806.1"/>
    </source>
</evidence>
<keyword evidence="7" id="KW-1185">Reference proteome</keyword>
<evidence type="ECO:0000259" key="4">
    <source>
        <dbReference type="PROSITE" id="PS50195"/>
    </source>
</evidence>
<feature type="domain" description="RGS" evidence="3">
    <location>
        <begin position="462"/>
        <end position="599"/>
    </location>
</feature>
<dbReference type="SUPFAM" id="SSF64268">
    <property type="entry name" value="PX domain"/>
    <property type="match status" value="1"/>
</dbReference>
<evidence type="ECO:0008006" key="8">
    <source>
        <dbReference type="Google" id="ProtNLM"/>
    </source>
</evidence>
<dbReference type="PROSITE" id="PS51207">
    <property type="entry name" value="PXA"/>
    <property type="match status" value="1"/>
</dbReference>
<dbReference type="InterPro" id="IPR036305">
    <property type="entry name" value="RGS_sf"/>
</dbReference>
<evidence type="ECO:0000313" key="7">
    <source>
        <dbReference type="Proteomes" id="UP000769528"/>
    </source>
</evidence>
<accession>A0A9P8TAF1</accession>
<dbReference type="Pfam" id="PF00787">
    <property type="entry name" value="PX"/>
    <property type="match status" value="1"/>
</dbReference>
<sequence length="1151" mass="134513">MSDLDHNPITRDSQTLAVDQHDLNKQDIDNNNDNKISFRFFGYVLLFIFVIKFIFPFIIHILLIIVVIIILLLISILKISSPTKDTSHIRNKFPRFKFTKVDEWNNELDRIKKSQIYNQPEVSEFNNSCDKLIDFIIKDFVQSWFQSISSDQSFPNEIKLQIKSIINQLEIRVSKIDATKLLIFDLLPLFTKHFQTFVNAEESIVGENNLSGSIDLDLKIAKEYDINRKLHRNISLKSNDIESQLRKYSREIIGKVLNYLLPPDEDSQLLTILIREILSQTILSSVFQMLTDPDYWNQLIIKFASSTLNDRDQVRAFRQIIDQQYNDNTIKNGNVDIDNHYYKPQMIFQNNKYFIENKISPSMKQIQFEKYIKRIDRCKSLPILKQLKYFVSVQISRTHKIQSDNEKFKKYCTRLSIAKDIIDNRIIDLDRDSVLIGNSDPNKRNSKMFSKPDLDSFITDLTLDQILSNPSSLSFFMEFMEQRSRTVLLQFWLTVNSIKDPLEDALNPDYEEELTASTELGDVDDIRQIFNQFFNEKLLRIPNGLYKEVESFVKKEDIDLGTYLRARKLILVLQLEVLKRMKERDLSDFKNSDLFLKLLASESFENSLVNKVDPITNFPTLNESKNDINRSDNDINVLENALADIVSNTPPRKLFTNSSDIMSGTDHLKNEIFGNEEDGFLENKPLFDDEDTLNIYDSGESDDGVEEADDEYNKRELNSITMKNDLDVKEQISIITNDLEKLIKQSEMLDPLILKAELTDNSNELRLLRKSKSSYQKEIESKDLLKQQLIIQENENSLFGKTTLKINSYVKSNDRNGKEYIIYVIEITKRSVDNPQSSSSWMVGRRFNQFFKLNEILKEDYPEVSKIAFPRKRLNVLKFQQRFFIDERKIQLQNYLQKLLQLPNVCQNKEFRRFLTVNDYNFKDHVLSTSITSLDLDSSENLNLEQLNGFEGSDDTFNNNNNHDTETLEDSLDPEQIEDMRKELNVYKKSEIDSNRPSKSFIKPIIDLFLTLFPFNNNNNWLRGRAIILVLQQIFGSTIENYLKEKIGSLMNNEKMEEIIIQLTDSLWPNGEFRKSNSEIRTMKEKVITRQESRIIFTKLLIELSSKIVGRSSSQLASVKLHGMLQNEILNCNFILEVSDIILNEVFPELK</sequence>
<evidence type="ECO:0000259" key="5">
    <source>
        <dbReference type="PROSITE" id="PS51207"/>
    </source>
</evidence>
<dbReference type="InterPro" id="IPR003114">
    <property type="entry name" value="Phox_assoc"/>
</dbReference>
<gene>
    <name evidence="6" type="ORF">WICMUC_004564</name>
</gene>
<dbReference type="Gene3D" id="1.10.167.10">
    <property type="entry name" value="Regulator of G-protein Signalling 4, domain 2"/>
    <property type="match status" value="1"/>
</dbReference>
<dbReference type="InterPro" id="IPR016137">
    <property type="entry name" value="RGS"/>
</dbReference>
<dbReference type="Pfam" id="PF08628">
    <property type="entry name" value="Nexin_C"/>
    <property type="match status" value="1"/>
</dbReference>
<comment type="similarity">
    <text evidence="1">Belongs to the sorting nexin family.</text>
</comment>
<dbReference type="SUPFAM" id="SSF48097">
    <property type="entry name" value="Regulator of G-protein signaling, RGS"/>
    <property type="match status" value="1"/>
</dbReference>
<reference evidence="6" key="1">
    <citation type="journal article" date="2021" name="Open Biol.">
        <title>Shared evolutionary footprints suggest mitochondrial oxidative damage underlies multiple complex I losses in fungi.</title>
        <authorList>
            <person name="Schikora-Tamarit M.A."/>
            <person name="Marcet-Houben M."/>
            <person name="Nosek J."/>
            <person name="Gabaldon T."/>
        </authorList>
    </citation>
    <scope>NUCLEOTIDE SEQUENCE</scope>
    <source>
        <strain evidence="6">CBS6341</strain>
    </source>
</reference>
<organism evidence="6 7">
    <name type="scientific">Wickerhamomyces mucosus</name>
    <dbReference type="NCBI Taxonomy" id="1378264"/>
    <lineage>
        <taxon>Eukaryota</taxon>
        <taxon>Fungi</taxon>
        <taxon>Dikarya</taxon>
        <taxon>Ascomycota</taxon>
        <taxon>Saccharomycotina</taxon>
        <taxon>Saccharomycetes</taxon>
        <taxon>Phaffomycetales</taxon>
        <taxon>Wickerhamomycetaceae</taxon>
        <taxon>Wickerhamomyces</taxon>
    </lineage>
</organism>
<dbReference type="InterPro" id="IPR013937">
    <property type="entry name" value="Sorting_nexin_C"/>
</dbReference>
<dbReference type="PANTHER" id="PTHR22775:SF3">
    <property type="entry name" value="SORTING NEXIN-13"/>
    <property type="match status" value="1"/>
</dbReference>
<feature type="domain" description="PXA" evidence="5">
    <location>
        <begin position="119"/>
        <end position="308"/>
    </location>
</feature>
<dbReference type="SMART" id="SM00315">
    <property type="entry name" value="RGS"/>
    <property type="match status" value="1"/>
</dbReference>
<dbReference type="InterPro" id="IPR001683">
    <property type="entry name" value="PX_dom"/>
</dbReference>
<dbReference type="Gene3D" id="3.30.1520.10">
    <property type="entry name" value="Phox-like domain"/>
    <property type="match status" value="1"/>
</dbReference>
<dbReference type="AlphaFoldDB" id="A0A9P8TAF1"/>
<evidence type="ECO:0000256" key="1">
    <source>
        <dbReference type="ARBA" id="ARBA00010883"/>
    </source>
</evidence>
<protein>
    <recommendedName>
        <fullName evidence="8">Structural protein MDM1</fullName>
    </recommendedName>
</protein>
<dbReference type="Proteomes" id="UP000769528">
    <property type="component" value="Unassembled WGS sequence"/>
</dbReference>
<evidence type="ECO:0000256" key="2">
    <source>
        <dbReference type="SAM" id="Phobius"/>
    </source>
</evidence>
<proteinExistence type="inferred from homology"/>
<keyword evidence="2" id="KW-0812">Transmembrane</keyword>
<dbReference type="OrthoDB" id="120967at2759"/>
<feature type="transmembrane region" description="Helical" evidence="2">
    <location>
        <begin position="44"/>
        <end position="77"/>
    </location>
</feature>
<dbReference type="PANTHER" id="PTHR22775">
    <property type="entry name" value="SORTING NEXIN"/>
    <property type="match status" value="1"/>
</dbReference>
<comment type="caution">
    <text evidence="6">The sequence shown here is derived from an EMBL/GenBank/DDBJ whole genome shotgun (WGS) entry which is preliminary data.</text>
</comment>
<dbReference type="InterPro" id="IPR044926">
    <property type="entry name" value="RGS_subdomain_2"/>
</dbReference>
<keyword evidence="2" id="KW-1133">Transmembrane helix</keyword>
<dbReference type="Pfam" id="PF00615">
    <property type="entry name" value="RGS"/>
    <property type="match status" value="1"/>
</dbReference>
<dbReference type="Pfam" id="PF02194">
    <property type="entry name" value="PXA"/>
    <property type="match status" value="1"/>
</dbReference>
<dbReference type="GO" id="GO:0035091">
    <property type="term" value="F:phosphatidylinositol binding"/>
    <property type="evidence" value="ECO:0007669"/>
    <property type="project" value="InterPro"/>
</dbReference>
<keyword evidence="2" id="KW-0472">Membrane</keyword>
<reference evidence="6" key="2">
    <citation type="submission" date="2021-01" db="EMBL/GenBank/DDBJ databases">
        <authorList>
            <person name="Schikora-Tamarit M.A."/>
        </authorList>
    </citation>
    <scope>NUCLEOTIDE SEQUENCE</scope>
    <source>
        <strain evidence="6">CBS6341</strain>
    </source>
</reference>
<dbReference type="InterPro" id="IPR036871">
    <property type="entry name" value="PX_dom_sf"/>
</dbReference>
<dbReference type="SMART" id="SM00313">
    <property type="entry name" value="PXA"/>
    <property type="match status" value="1"/>
</dbReference>
<dbReference type="PROSITE" id="PS50195">
    <property type="entry name" value="PX"/>
    <property type="match status" value="1"/>
</dbReference>
<evidence type="ECO:0000259" key="3">
    <source>
        <dbReference type="PROSITE" id="PS50132"/>
    </source>
</evidence>
<dbReference type="EMBL" id="JAEUBF010001266">
    <property type="protein sequence ID" value="KAH3671806.1"/>
    <property type="molecule type" value="Genomic_DNA"/>
</dbReference>
<name>A0A9P8TAF1_9ASCO</name>
<dbReference type="PROSITE" id="PS50132">
    <property type="entry name" value="RGS"/>
    <property type="match status" value="1"/>
</dbReference>
<dbReference type="SMART" id="SM00312">
    <property type="entry name" value="PX"/>
    <property type="match status" value="1"/>
</dbReference>
<feature type="domain" description="PX" evidence="4">
    <location>
        <begin position="801"/>
        <end position="922"/>
    </location>
</feature>